<dbReference type="STRING" id="1817814.A2V81_04820"/>
<name>A0A1F4XKG7_9BACT</name>
<sequence length="221" mass="25232">MPTIGETTPTIENQSTQPTLKNLITLGIHSFPSPPWEGKSKNAEHFFEVTSIHKDRPDWKPIFAAQSVIRNVFVNTLPQETTSYLTAADYEKLVLFLDDVFVYMEGLYGLITNESTKRKIVPPTEYVQVPRLTLYPYDTKSGLLSLFEPKKLTDIEKELSPFAKDLIDGVVKKCVERSGFIVQEGQEAGSHHTIHEIQLRHYLSLLHHFITEMKYAVTPKK</sequence>
<evidence type="ECO:0000313" key="2">
    <source>
        <dbReference type="Proteomes" id="UP000177614"/>
    </source>
</evidence>
<evidence type="ECO:0000313" key="1">
    <source>
        <dbReference type="EMBL" id="OGC81573.1"/>
    </source>
</evidence>
<protein>
    <submittedName>
        <fullName evidence="1">Uncharacterized protein</fullName>
    </submittedName>
</protein>
<reference evidence="1 2" key="1">
    <citation type="journal article" date="2016" name="Nat. Commun.">
        <title>Thousands of microbial genomes shed light on interconnected biogeochemical processes in an aquifer system.</title>
        <authorList>
            <person name="Anantharaman K."/>
            <person name="Brown C.T."/>
            <person name="Hug L.A."/>
            <person name="Sharon I."/>
            <person name="Castelle C.J."/>
            <person name="Probst A.J."/>
            <person name="Thomas B.C."/>
            <person name="Singh A."/>
            <person name="Wilkins M.J."/>
            <person name="Karaoz U."/>
            <person name="Brodie E.L."/>
            <person name="Williams K.H."/>
            <person name="Hubbard S.S."/>
            <person name="Banfield J.F."/>
        </authorList>
    </citation>
    <scope>NUCLEOTIDE SEQUENCE [LARGE SCALE GENOMIC DNA]</scope>
</reference>
<comment type="caution">
    <text evidence="1">The sequence shown here is derived from an EMBL/GenBank/DDBJ whole genome shotgun (WGS) entry which is preliminary data.</text>
</comment>
<proteinExistence type="predicted"/>
<organism evidence="1 2">
    <name type="scientific">Candidatus Abawacabacteria bacterium RBG_16_42_10</name>
    <dbReference type="NCBI Taxonomy" id="1817814"/>
    <lineage>
        <taxon>Bacteria</taxon>
        <taxon>Candidatus Abawacaibacteriota</taxon>
    </lineage>
</organism>
<dbReference type="Proteomes" id="UP000177614">
    <property type="component" value="Unassembled WGS sequence"/>
</dbReference>
<dbReference type="EMBL" id="MEWR01000023">
    <property type="protein sequence ID" value="OGC81573.1"/>
    <property type="molecule type" value="Genomic_DNA"/>
</dbReference>
<dbReference type="AlphaFoldDB" id="A0A1F4XKG7"/>
<accession>A0A1F4XKG7</accession>
<gene>
    <name evidence="1" type="ORF">A2V81_04820</name>
</gene>